<dbReference type="PROSITE" id="PS01124">
    <property type="entry name" value="HTH_ARAC_FAMILY_2"/>
    <property type="match status" value="1"/>
</dbReference>
<dbReference type="InterPro" id="IPR032687">
    <property type="entry name" value="AraC-type_N"/>
</dbReference>
<dbReference type="PANTHER" id="PTHR47894:SF4">
    <property type="entry name" value="HTH-TYPE TRANSCRIPTIONAL REGULATOR GADX"/>
    <property type="match status" value="1"/>
</dbReference>
<dbReference type="Pfam" id="PF12833">
    <property type="entry name" value="HTH_18"/>
    <property type="match status" value="1"/>
</dbReference>
<evidence type="ECO:0000256" key="2">
    <source>
        <dbReference type="ARBA" id="ARBA00023125"/>
    </source>
</evidence>
<evidence type="ECO:0000313" key="7">
    <source>
        <dbReference type="Proteomes" id="UP001347146"/>
    </source>
</evidence>
<dbReference type="SUPFAM" id="SSF46689">
    <property type="entry name" value="Homeodomain-like"/>
    <property type="match status" value="1"/>
</dbReference>
<dbReference type="SMART" id="SM00342">
    <property type="entry name" value="HTH_ARAC"/>
    <property type="match status" value="1"/>
</dbReference>
<organism evidence="6 7">
    <name type="scientific">Gordonia sesuvii</name>
    <dbReference type="NCBI Taxonomy" id="3116777"/>
    <lineage>
        <taxon>Bacteria</taxon>
        <taxon>Bacillati</taxon>
        <taxon>Actinomycetota</taxon>
        <taxon>Actinomycetes</taxon>
        <taxon>Mycobacteriales</taxon>
        <taxon>Gordoniaceae</taxon>
        <taxon>Gordonia</taxon>
    </lineage>
</organism>
<evidence type="ECO:0000313" key="6">
    <source>
        <dbReference type="EMBL" id="MEE3853123.1"/>
    </source>
</evidence>
<keyword evidence="1" id="KW-0805">Transcription regulation</keyword>
<keyword evidence="3" id="KW-0804">Transcription</keyword>
<name>A0ABU7MK27_9ACTN</name>
<feature type="domain" description="HTH araC/xylS-type" evidence="5">
    <location>
        <begin position="230"/>
        <end position="328"/>
    </location>
</feature>
<gene>
    <name evidence="6" type="ORF">VZC37_22490</name>
</gene>
<dbReference type="PANTHER" id="PTHR47894">
    <property type="entry name" value="HTH-TYPE TRANSCRIPTIONAL REGULATOR GADX"/>
    <property type="match status" value="1"/>
</dbReference>
<evidence type="ECO:0000256" key="4">
    <source>
        <dbReference type="SAM" id="MobiDB-lite"/>
    </source>
</evidence>
<comment type="caution">
    <text evidence="6">The sequence shown here is derived from an EMBL/GenBank/DDBJ whole genome shotgun (WGS) entry which is preliminary data.</text>
</comment>
<dbReference type="InterPro" id="IPR009057">
    <property type="entry name" value="Homeodomain-like_sf"/>
</dbReference>
<keyword evidence="2" id="KW-0238">DNA-binding</keyword>
<keyword evidence="7" id="KW-1185">Reference proteome</keyword>
<evidence type="ECO:0000256" key="1">
    <source>
        <dbReference type="ARBA" id="ARBA00023015"/>
    </source>
</evidence>
<evidence type="ECO:0000259" key="5">
    <source>
        <dbReference type="PROSITE" id="PS01124"/>
    </source>
</evidence>
<dbReference type="Pfam" id="PF12625">
    <property type="entry name" value="Arabinose_bd"/>
    <property type="match status" value="1"/>
</dbReference>
<dbReference type="EMBL" id="JAZDUF010000008">
    <property type="protein sequence ID" value="MEE3853123.1"/>
    <property type="molecule type" value="Genomic_DNA"/>
</dbReference>
<dbReference type="Gene3D" id="1.10.10.60">
    <property type="entry name" value="Homeodomain-like"/>
    <property type="match status" value="1"/>
</dbReference>
<sequence length="349" mass="38544">MSVIRGTSLRGYPEVVTELGGDPNALLTSAGIRPDDVGDFDAFFTYLSLIHAVESAARTTRTPDFGRRLAQRQGIEMFGPVGVAARTAESVAGAIDIFESYLGAYSPSNSVTVDPGDETSFLEFKILIPYPPACPQTIELALGVMLRVLRFLLGSDYAPTAVHIPHTPLAPQEEYRRYFACAPTLSSARVGITVLAEDLRRPLVHDEMAHGVVLDYLDTVVDRHRPTMSSSIRPLIRQLLPTGSAAVPLVAEQFRLHPKTLRRRLVAEGTTFNAVVDDVRREMAEHYLRDPDITLSHLARELGYAEQSVLSRSCQRWFGSSPGTLREEWGGGRRSRPGRKLSRDADYQP</sequence>
<reference evidence="6 7" key="1">
    <citation type="submission" date="2024-01" db="EMBL/GenBank/DDBJ databases">
        <title>Draft genome sequence of Gordonia sp. LSe1-13.</title>
        <authorList>
            <person name="Suphannarot A."/>
            <person name="Mingma R."/>
        </authorList>
    </citation>
    <scope>NUCLEOTIDE SEQUENCE [LARGE SCALE GENOMIC DNA]</scope>
    <source>
        <strain evidence="6 7">LSe1-13</strain>
    </source>
</reference>
<accession>A0ABU7MK27</accession>
<dbReference type="RefSeq" id="WP_330435969.1">
    <property type="nucleotide sequence ID" value="NZ_JAZDUF010000008.1"/>
</dbReference>
<proteinExistence type="predicted"/>
<dbReference type="InterPro" id="IPR018060">
    <property type="entry name" value="HTH_AraC"/>
</dbReference>
<feature type="region of interest" description="Disordered" evidence="4">
    <location>
        <begin position="324"/>
        <end position="349"/>
    </location>
</feature>
<evidence type="ECO:0000256" key="3">
    <source>
        <dbReference type="ARBA" id="ARBA00023163"/>
    </source>
</evidence>
<protein>
    <submittedName>
        <fullName evidence="6">AraC family transcriptional regulator</fullName>
    </submittedName>
</protein>
<dbReference type="Proteomes" id="UP001347146">
    <property type="component" value="Unassembled WGS sequence"/>
</dbReference>